<keyword evidence="9" id="KW-0170">Cobalt</keyword>
<evidence type="ECO:0000256" key="7">
    <source>
        <dbReference type="ARBA" id="ARBA00023004"/>
    </source>
</evidence>
<feature type="binding site" evidence="9">
    <location>
        <position position="234"/>
    </location>
    <ligand>
        <name>cob(II)alamin</name>
        <dbReference type="ChEBI" id="CHEBI:16304"/>
    </ligand>
</feature>
<comment type="catalytic activity">
    <reaction evidence="9">
        <text>epoxyqueuosine(34) in tRNA + AH2 = queuosine(34) in tRNA + A + H2O</text>
        <dbReference type="Rhea" id="RHEA:32159"/>
        <dbReference type="Rhea" id="RHEA-COMP:18571"/>
        <dbReference type="Rhea" id="RHEA-COMP:18582"/>
        <dbReference type="ChEBI" id="CHEBI:13193"/>
        <dbReference type="ChEBI" id="CHEBI:15377"/>
        <dbReference type="ChEBI" id="CHEBI:17499"/>
        <dbReference type="ChEBI" id="CHEBI:194431"/>
        <dbReference type="ChEBI" id="CHEBI:194443"/>
        <dbReference type="EC" id="1.17.99.6"/>
    </reaction>
</comment>
<keyword evidence="7 9" id="KW-0408">Iron</keyword>
<feature type="binding site" evidence="9">
    <location>
        <position position="212"/>
    </location>
    <ligand>
        <name>[4Fe-4S] cluster</name>
        <dbReference type="ChEBI" id="CHEBI:49883"/>
        <label>1</label>
    </ligand>
</feature>
<feature type="binding site" evidence="9">
    <location>
        <position position="175"/>
    </location>
    <ligand>
        <name>cob(II)alamin</name>
        <dbReference type="ChEBI" id="CHEBI:16304"/>
    </ligand>
</feature>
<dbReference type="Gene3D" id="3.30.70.20">
    <property type="match status" value="1"/>
</dbReference>
<dbReference type="PROSITE" id="PS00198">
    <property type="entry name" value="4FE4S_FER_1"/>
    <property type="match status" value="1"/>
</dbReference>
<comment type="function">
    <text evidence="9">Catalyzes the conversion of epoxyqueuosine (oQ) to queuosine (Q), which is a hypermodified base found in the wobble positions of tRNA(Asp), tRNA(Asn), tRNA(His) and tRNA(Tyr).</text>
</comment>
<dbReference type="Proteomes" id="UP001236500">
    <property type="component" value="Chromosome"/>
</dbReference>
<evidence type="ECO:0000256" key="9">
    <source>
        <dbReference type="HAMAP-Rule" id="MF_00916"/>
    </source>
</evidence>
<evidence type="ECO:0000313" key="12">
    <source>
        <dbReference type="Proteomes" id="UP001236500"/>
    </source>
</evidence>
<dbReference type="PANTHER" id="PTHR30002">
    <property type="entry name" value="EPOXYQUEUOSINE REDUCTASE"/>
    <property type="match status" value="1"/>
</dbReference>
<keyword evidence="9" id="KW-0846">Cobalamin</keyword>
<evidence type="ECO:0000256" key="8">
    <source>
        <dbReference type="ARBA" id="ARBA00023014"/>
    </source>
</evidence>
<feature type="binding site" evidence="9">
    <location>
        <begin position="259"/>
        <end position="260"/>
    </location>
    <ligand>
        <name>cob(II)alamin</name>
        <dbReference type="ChEBI" id="CHEBI:16304"/>
    </ligand>
</feature>
<feature type="binding site" evidence="9">
    <location>
        <position position="259"/>
    </location>
    <ligand>
        <name>[4Fe-4S] cluster</name>
        <dbReference type="ChEBI" id="CHEBI:49883"/>
        <label>2</label>
    </ligand>
</feature>
<dbReference type="SUPFAM" id="SSF46548">
    <property type="entry name" value="alpha-helical ferredoxin"/>
    <property type="match status" value="1"/>
</dbReference>
<keyword evidence="1 9" id="KW-0004">4Fe-4S</keyword>
<comment type="cofactor">
    <cofactor evidence="9">
        <name>cob(II)alamin</name>
        <dbReference type="ChEBI" id="CHEBI:16304"/>
    </cofactor>
</comment>
<evidence type="ECO:0000256" key="5">
    <source>
        <dbReference type="ARBA" id="ARBA00022785"/>
    </source>
</evidence>
<dbReference type="InterPro" id="IPR004453">
    <property type="entry name" value="QueG"/>
</dbReference>
<feature type="binding site" evidence="9">
    <location>
        <position position="216"/>
    </location>
    <ligand>
        <name>[4Fe-4S] cluster</name>
        <dbReference type="ChEBI" id="CHEBI:49883"/>
        <label>2</label>
    </ligand>
</feature>
<dbReference type="Pfam" id="PF08331">
    <property type="entry name" value="QueG_DUF1730"/>
    <property type="match status" value="1"/>
</dbReference>
<keyword evidence="3 9" id="KW-0819">tRNA processing</keyword>
<dbReference type="PROSITE" id="PS51379">
    <property type="entry name" value="4FE4S_FER_2"/>
    <property type="match status" value="1"/>
</dbReference>
<dbReference type="RefSeq" id="WP_280317604.1">
    <property type="nucleotide sequence ID" value="NZ_CP118605.1"/>
</dbReference>
<feature type="binding site" evidence="9">
    <location>
        <position position="209"/>
    </location>
    <ligand>
        <name>[4Fe-4S] cluster</name>
        <dbReference type="ChEBI" id="CHEBI:49883"/>
        <label>1</label>
    </ligand>
</feature>
<evidence type="ECO:0000256" key="1">
    <source>
        <dbReference type="ARBA" id="ARBA00022485"/>
    </source>
</evidence>
<comment type="subcellular location">
    <subcellularLocation>
        <location evidence="9">Cytoplasm</location>
    </subcellularLocation>
</comment>
<comment type="subunit">
    <text evidence="9">Monomer.</text>
</comment>
<comment type="caution">
    <text evidence="9">Lacks conserved residue(s) required for the propagation of feature annotation.</text>
</comment>
<sequence>MTFTSPASSCSDEMLTELAAHIHRWGRELGFQQVGITDCQLEQHGERLQTWLEAGYNGDMEWMGSHGAKRWRPQLLEEGTLRVISARLDYLPPDTEPVRILKDPGKAYVSRYANGRDYHKLIRKRLAQLAQQIDRFCAERGIAASGRAFTDSAPVMERALAEKAGLGWIGKNCMVINSQAGSWFFLGEIYTNLPLPVDVSEEPNQCGECTACLKVCPTDAFVDAYTLDARRCISYLTIENNGPIPEEFREPMGNRVFGCDDCQIICPWNKFAKPTSESDFHPRHGLDSGELLDLFRWREEEFLKKTEGSAIRRIGFERWQRNLAVALGNSDPAPETIAVLEGALDSVSPLVAEHIEWALGRLRSGRRRKRKIKRTP</sequence>
<keyword evidence="6 9" id="KW-0560">Oxidoreductase</keyword>
<feature type="binding site" evidence="9">
    <location>
        <position position="266"/>
    </location>
    <ligand>
        <name>[4Fe-4S] cluster</name>
        <dbReference type="ChEBI" id="CHEBI:49883"/>
        <label>1</label>
    </ligand>
</feature>
<keyword evidence="2 9" id="KW-0963">Cytoplasm</keyword>
<keyword evidence="8 9" id="KW-0411">Iron-sulfur</keyword>
<evidence type="ECO:0000256" key="2">
    <source>
        <dbReference type="ARBA" id="ARBA00022490"/>
    </source>
</evidence>
<feature type="binding site" evidence="9">
    <location>
        <position position="232"/>
    </location>
    <ligand>
        <name>[4Fe-4S] cluster</name>
        <dbReference type="ChEBI" id="CHEBI:49883"/>
        <label>2</label>
    </ligand>
</feature>
<evidence type="ECO:0000313" key="11">
    <source>
        <dbReference type="EMBL" id="WGL15088.1"/>
    </source>
</evidence>
<accession>A0ABY8N8H0</accession>
<feature type="binding site" evidence="9">
    <location>
        <position position="151"/>
    </location>
    <ligand>
        <name>cob(II)alamin</name>
        <dbReference type="ChEBI" id="CHEBI:16304"/>
    </ligand>
</feature>
<reference evidence="11 12" key="1">
    <citation type="submission" date="2023-02" db="EMBL/GenBank/DDBJ databases">
        <title>Description and genomic characterization of Microbulbifer bruguierae sp. nov., isolated from the sediment of mangrove plant Bruguiera sexangula.</title>
        <authorList>
            <person name="Long M."/>
        </authorList>
    </citation>
    <scope>NUCLEOTIDE SEQUENCE [LARGE SCALE GENOMIC DNA]</scope>
    <source>
        <strain evidence="11 12">H12</strain>
    </source>
</reference>
<keyword evidence="12" id="KW-1185">Reference proteome</keyword>
<feature type="binding site" evidence="9">
    <location>
        <position position="70"/>
    </location>
    <ligand>
        <name>cob(II)alamin</name>
        <dbReference type="ChEBI" id="CHEBI:16304"/>
    </ligand>
</feature>
<dbReference type="InterPro" id="IPR017900">
    <property type="entry name" value="4Fe4S_Fe_S_CS"/>
</dbReference>
<comment type="similarity">
    <text evidence="9">Belongs to the QueG family.</text>
</comment>
<gene>
    <name evidence="9 11" type="primary">queG</name>
    <name evidence="11" type="ORF">PVT68_09885</name>
</gene>
<keyword evidence="5 9" id="KW-0671">Queuosine biosynthesis</keyword>
<dbReference type="InterPro" id="IPR013542">
    <property type="entry name" value="QueG_DUF1730"/>
</dbReference>
<dbReference type="Pfam" id="PF13484">
    <property type="entry name" value="Fer4_16"/>
    <property type="match status" value="1"/>
</dbReference>
<feature type="active site" description="Proton donor" evidence="9">
    <location>
        <position position="151"/>
    </location>
</feature>
<dbReference type="EMBL" id="CP118605">
    <property type="protein sequence ID" value="WGL15088.1"/>
    <property type="molecule type" value="Genomic_DNA"/>
</dbReference>
<dbReference type="GO" id="GO:0052693">
    <property type="term" value="F:epoxyqueuosine reductase activity"/>
    <property type="evidence" value="ECO:0007669"/>
    <property type="project" value="UniProtKB-EC"/>
</dbReference>
<evidence type="ECO:0000256" key="6">
    <source>
        <dbReference type="ARBA" id="ARBA00023002"/>
    </source>
</evidence>
<dbReference type="EC" id="1.17.99.6" evidence="9"/>
<feature type="binding site" evidence="9">
    <location>
        <position position="186"/>
    </location>
    <ligand>
        <name>cob(II)alamin</name>
        <dbReference type="ChEBI" id="CHEBI:16304"/>
    </ligand>
</feature>
<organism evidence="11 12">
    <name type="scientific">Microbulbifer bruguierae</name>
    <dbReference type="NCBI Taxonomy" id="3029061"/>
    <lineage>
        <taxon>Bacteria</taxon>
        <taxon>Pseudomonadati</taxon>
        <taxon>Pseudomonadota</taxon>
        <taxon>Gammaproteobacteria</taxon>
        <taxon>Cellvibrionales</taxon>
        <taxon>Microbulbiferaceae</taxon>
        <taxon>Microbulbifer</taxon>
    </lineage>
</organism>
<comment type="pathway">
    <text evidence="9">tRNA modification; tRNA-queuosine biosynthesis.</text>
</comment>
<feature type="binding site" evidence="9">
    <location>
        <position position="262"/>
    </location>
    <ligand>
        <name>[4Fe-4S] cluster</name>
        <dbReference type="ChEBI" id="CHEBI:49883"/>
        <label>2</label>
    </ligand>
</feature>
<evidence type="ECO:0000256" key="4">
    <source>
        <dbReference type="ARBA" id="ARBA00022723"/>
    </source>
</evidence>
<dbReference type="HAMAP" id="MF_00916">
    <property type="entry name" value="QueG"/>
    <property type="match status" value="1"/>
</dbReference>
<comment type="cofactor">
    <cofactor evidence="9">
        <name>[4Fe-4S] cluster</name>
        <dbReference type="ChEBI" id="CHEBI:49883"/>
    </cofactor>
    <text evidence="9">Binds 2 [4Fe-4S] clusters per monomer.</text>
</comment>
<feature type="binding site" evidence="9">
    <location>
        <position position="172"/>
    </location>
    <ligand>
        <name>cob(II)alamin</name>
        <dbReference type="ChEBI" id="CHEBI:16304"/>
    </ligand>
</feature>
<feature type="domain" description="4Fe-4S ferredoxin-type" evidence="10">
    <location>
        <begin position="197"/>
        <end position="226"/>
    </location>
</feature>
<feature type="binding site" evidence="9">
    <location>
        <position position="206"/>
    </location>
    <ligand>
        <name>[4Fe-4S] cluster</name>
        <dbReference type="ChEBI" id="CHEBI:49883"/>
        <label>1</label>
    </ligand>
</feature>
<dbReference type="InterPro" id="IPR017896">
    <property type="entry name" value="4Fe4S_Fe-S-bd"/>
</dbReference>
<evidence type="ECO:0000259" key="10">
    <source>
        <dbReference type="PROSITE" id="PS51379"/>
    </source>
</evidence>
<proteinExistence type="inferred from homology"/>
<keyword evidence="4 9" id="KW-0479">Metal-binding</keyword>
<dbReference type="NCBIfam" id="TIGR00276">
    <property type="entry name" value="tRNA epoxyqueuosine(34) reductase QueG"/>
    <property type="match status" value="1"/>
</dbReference>
<dbReference type="PANTHER" id="PTHR30002:SF4">
    <property type="entry name" value="EPOXYQUEUOSINE REDUCTASE"/>
    <property type="match status" value="1"/>
</dbReference>
<evidence type="ECO:0000256" key="3">
    <source>
        <dbReference type="ARBA" id="ARBA00022694"/>
    </source>
</evidence>
<name>A0ABY8N8H0_9GAMM</name>
<protein>
    <recommendedName>
        <fullName evidence="9">Epoxyqueuosine reductase</fullName>
        <ecNumber evidence="9">1.17.99.6</ecNumber>
    </recommendedName>
    <alternativeName>
        <fullName evidence="9">Queuosine biosynthesis protein QueG</fullName>
    </alternativeName>
</protein>